<dbReference type="CDD" id="cd03213">
    <property type="entry name" value="ABCG_EPDR"/>
    <property type="match status" value="1"/>
</dbReference>
<dbReference type="SUPFAM" id="SSF52540">
    <property type="entry name" value="P-loop containing nucleoside triphosphate hydrolases"/>
    <property type="match status" value="1"/>
</dbReference>
<dbReference type="OrthoDB" id="184675at2759"/>
<keyword evidence="7 9" id="KW-0472">Membrane</keyword>
<dbReference type="SMART" id="SM00382">
    <property type="entry name" value="AAA"/>
    <property type="match status" value="1"/>
</dbReference>
<name>X1W3R0_TETTS</name>
<evidence type="ECO:0000256" key="4">
    <source>
        <dbReference type="ARBA" id="ARBA00022741"/>
    </source>
</evidence>
<dbReference type="KEGG" id="tet:TTHERM_00794030"/>
<dbReference type="STRING" id="312017.X1W3R0"/>
<feature type="coiled-coil region" evidence="8">
    <location>
        <begin position="312"/>
        <end position="339"/>
    </location>
</feature>
<feature type="transmembrane region" description="Helical" evidence="9">
    <location>
        <begin position="388"/>
        <end position="410"/>
    </location>
</feature>
<feature type="domain" description="ABC transporter" evidence="10">
    <location>
        <begin position="47"/>
        <end position="293"/>
    </location>
</feature>
<keyword evidence="12" id="KW-1185">Reference proteome</keyword>
<dbReference type="InterPro" id="IPR050352">
    <property type="entry name" value="ABCG_transporters"/>
</dbReference>
<dbReference type="PROSITE" id="PS50893">
    <property type="entry name" value="ABC_TRANSPORTER_2"/>
    <property type="match status" value="1"/>
</dbReference>
<evidence type="ECO:0000313" key="12">
    <source>
        <dbReference type="Proteomes" id="UP000009168"/>
    </source>
</evidence>
<dbReference type="GeneID" id="24442781"/>
<dbReference type="InterPro" id="IPR003593">
    <property type="entry name" value="AAA+_ATPase"/>
</dbReference>
<keyword evidence="6 9" id="KW-1133">Transmembrane helix</keyword>
<reference evidence="12" key="1">
    <citation type="journal article" date="2006" name="PLoS Biol.">
        <title>Macronuclear genome sequence of the ciliate Tetrahymena thermophila, a model eukaryote.</title>
        <authorList>
            <person name="Eisen J.A."/>
            <person name="Coyne R.S."/>
            <person name="Wu M."/>
            <person name="Wu D."/>
            <person name="Thiagarajan M."/>
            <person name="Wortman J.R."/>
            <person name="Badger J.H."/>
            <person name="Ren Q."/>
            <person name="Amedeo P."/>
            <person name="Jones K.M."/>
            <person name="Tallon L.J."/>
            <person name="Delcher A.L."/>
            <person name="Salzberg S.L."/>
            <person name="Silva J.C."/>
            <person name="Haas B.J."/>
            <person name="Majoros W.H."/>
            <person name="Farzad M."/>
            <person name="Carlton J.M."/>
            <person name="Smith R.K. Jr."/>
            <person name="Garg J."/>
            <person name="Pearlman R.E."/>
            <person name="Karrer K.M."/>
            <person name="Sun L."/>
            <person name="Manning G."/>
            <person name="Elde N.C."/>
            <person name="Turkewitz A.P."/>
            <person name="Asai D.J."/>
            <person name="Wilkes D.E."/>
            <person name="Wang Y."/>
            <person name="Cai H."/>
            <person name="Collins K."/>
            <person name="Stewart B.A."/>
            <person name="Lee S.R."/>
            <person name="Wilamowska K."/>
            <person name="Weinberg Z."/>
            <person name="Ruzzo W.L."/>
            <person name="Wloga D."/>
            <person name="Gaertig J."/>
            <person name="Frankel J."/>
            <person name="Tsao C.-C."/>
            <person name="Gorovsky M.A."/>
            <person name="Keeling P.J."/>
            <person name="Waller R.F."/>
            <person name="Patron N.J."/>
            <person name="Cherry J.M."/>
            <person name="Stover N.A."/>
            <person name="Krieger C.J."/>
            <person name="del Toro C."/>
            <person name="Ryder H.F."/>
            <person name="Williamson S.C."/>
            <person name="Barbeau R.A."/>
            <person name="Hamilton E.P."/>
            <person name="Orias E."/>
        </authorList>
    </citation>
    <scope>NUCLEOTIDE SEQUENCE [LARGE SCALE GENOMIC DNA]</scope>
    <source>
        <strain evidence="12">SB210</strain>
    </source>
</reference>
<evidence type="ECO:0000313" key="11">
    <source>
        <dbReference type="EMBL" id="EAS00677.3"/>
    </source>
</evidence>
<evidence type="ECO:0000256" key="2">
    <source>
        <dbReference type="ARBA" id="ARBA00022448"/>
    </source>
</evidence>
<feature type="transmembrane region" description="Helical" evidence="9">
    <location>
        <begin position="533"/>
        <end position="559"/>
    </location>
</feature>
<keyword evidence="5" id="KW-0067">ATP-binding</keyword>
<dbReference type="Pfam" id="PF01061">
    <property type="entry name" value="ABC2_membrane"/>
    <property type="match status" value="1"/>
</dbReference>
<dbReference type="InterPro" id="IPR013525">
    <property type="entry name" value="ABC2_TM"/>
</dbReference>
<dbReference type="EMBL" id="GG662609">
    <property type="protein sequence ID" value="EAS00677.3"/>
    <property type="molecule type" value="Genomic_DNA"/>
</dbReference>
<evidence type="ECO:0000256" key="9">
    <source>
        <dbReference type="SAM" id="Phobius"/>
    </source>
</evidence>
<dbReference type="Pfam" id="PF00005">
    <property type="entry name" value="ABC_tran"/>
    <property type="match status" value="1"/>
</dbReference>
<evidence type="ECO:0000259" key="10">
    <source>
        <dbReference type="PROSITE" id="PS50893"/>
    </source>
</evidence>
<dbReference type="AlphaFoldDB" id="X1W3R0"/>
<dbReference type="InterPro" id="IPR027417">
    <property type="entry name" value="P-loop_NTPase"/>
</dbReference>
<feature type="transmembrane region" description="Helical" evidence="9">
    <location>
        <begin position="610"/>
        <end position="630"/>
    </location>
</feature>
<keyword evidence="4" id="KW-0547">Nucleotide-binding</keyword>
<dbReference type="GO" id="GO:0016887">
    <property type="term" value="F:ATP hydrolysis activity"/>
    <property type="evidence" value="ECO:0007669"/>
    <property type="project" value="InterPro"/>
</dbReference>
<proteinExistence type="predicted"/>
<evidence type="ECO:0000256" key="8">
    <source>
        <dbReference type="SAM" id="Coils"/>
    </source>
</evidence>
<dbReference type="Gene3D" id="3.40.50.300">
    <property type="entry name" value="P-loop containing nucleotide triphosphate hydrolases"/>
    <property type="match status" value="1"/>
</dbReference>
<keyword evidence="3 9" id="KW-0812">Transmembrane</keyword>
<evidence type="ECO:0000256" key="6">
    <source>
        <dbReference type="ARBA" id="ARBA00022989"/>
    </source>
</evidence>
<dbReference type="InterPro" id="IPR043926">
    <property type="entry name" value="ABCG_dom"/>
</dbReference>
<evidence type="ECO:0000256" key="7">
    <source>
        <dbReference type="ARBA" id="ARBA00023136"/>
    </source>
</evidence>
<dbReference type="InterPro" id="IPR003439">
    <property type="entry name" value="ABC_transporter-like_ATP-bd"/>
</dbReference>
<evidence type="ECO:0000256" key="5">
    <source>
        <dbReference type="ARBA" id="ARBA00022840"/>
    </source>
</evidence>
<dbReference type="RefSeq" id="XP_001020922.3">
    <property type="nucleotide sequence ID" value="XM_001020922.3"/>
</dbReference>
<dbReference type="GO" id="GO:0140359">
    <property type="term" value="F:ABC-type transporter activity"/>
    <property type="evidence" value="ECO:0007669"/>
    <property type="project" value="InterPro"/>
</dbReference>
<gene>
    <name evidence="11" type="ORF">TTHERM_00794030</name>
</gene>
<feature type="transmembrane region" description="Helical" evidence="9">
    <location>
        <begin position="476"/>
        <end position="494"/>
    </location>
</feature>
<organism evidence="11 12">
    <name type="scientific">Tetrahymena thermophila (strain SB210)</name>
    <dbReference type="NCBI Taxonomy" id="312017"/>
    <lineage>
        <taxon>Eukaryota</taxon>
        <taxon>Sar</taxon>
        <taxon>Alveolata</taxon>
        <taxon>Ciliophora</taxon>
        <taxon>Intramacronucleata</taxon>
        <taxon>Oligohymenophorea</taxon>
        <taxon>Hymenostomatida</taxon>
        <taxon>Tetrahymenina</taxon>
        <taxon>Tetrahymenidae</taxon>
        <taxon>Tetrahymena</taxon>
    </lineage>
</organism>
<dbReference type="Proteomes" id="UP000009168">
    <property type="component" value="Unassembled WGS sequence"/>
</dbReference>
<dbReference type="PANTHER" id="PTHR48041">
    <property type="entry name" value="ABC TRANSPORTER G FAMILY MEMBER 28"/>
    <property type="match status" value="1"/>
</dbReference>
<accession>X1W3R0</accession>
<comment type="subcellular location">
    <subcellularLocation>
        <location evidence="1">Membrane</location>
        <topology evidence="1">Multi-pass membrane protein</topology>
    </subcellularLocation>
</comment>
<dbReference type="InParanoid" id="X1W3R0"/>
<dbReference type="PANTHER" id="PTHR48041:SF139">
    <property type="entry name" value="PROTEIN SCARLET"/>
    <property type="match status" value="1"/>
</dbReference>
<feature type="transmembrane region" description="Helical" evidence="9">
    <location>
        <begin position="500"/>
        <end position="521"/>
    </location>
</feature>
<sequence>MRQETDQNMSNQDVNQSQEVIVQKVQQQIIQNPIEIAWRNLNVQATIESKQVIDGKTKKIKQEKVILNNVSGISRPGQFTAILGPSGSGKTTLLNFLSGRLVTKNLSISGELYLNGESIQSIEDYSDQIAYVMQDDILLATFTPRESFQFMAKLKLPHKSDQERNEIVENLIQELGLQNCSNTYVGNHLIRGISGGERKRTSIGVELLTEPKILFLDEPTTGLDSSTAKIVVNILKQISRRGVNVVSTIHQPSSDIFSLFEEVLLIVEGNIIYQGEVQNSVQHFSKLGYDCPKSYNPADYFMKLMSEGGIVAENIDGQIEEEQQIKNEFKNRIETFIQAYNQDVRDTCQIILKDPVQKSQTHMQSSFYQFYLLLMRALTHQIRNKFELILKTVQSLVFAIVFIIVFNNLGSGFQGIQNRNGASFFITQAQAFSSIMGSIASFSSEKPLYLRERANRAYGSNAYFWGRSLSELPMQIFYPVLFLSITYYSVGLNSSEPSKFFTSVLISILTFWYGSSYGFLISILCPKFEVAMAFVPATIIPLMVLSGFFVTISTVPIFWKIISYISMFRYGYEAQCINEFTGQSYFTPQGQPINPLQIHDFNTTLTEDCIILFSLGLFVRILCVIGLHFISNPKRPKLTVKQLSDQQS</sequence>
<evidence type="ECO:0000256" key="1">
    <source>
        <dbReference type="ARBA" id="ARBA00004141"/>
    </source>
</evidence>
<keyword evidence="2" id="KW-0813">Transport</keyword>
<dbReference type="GO" id="GO:0005524">
    <property type="term" value="F:ATP binding"/>
    <property type="evidence" value="ECO:0007669"/>
    <property type="project" value="UniProtKB-KW"/>
</dbReference>
<dbReference type="Pfam" id="PF19055">
    <property type="entry name" value="ABC2_membrane_7"/>
    <property type="match status" value="1"/>
</dbReference>
<protein>
    <submittedName>
        <fullName evidence="11">ABC transporter family protein</fullName>
    </submittedName>
</protein>
<evidence type="ECO:0000256" key="3">
    <source>
        <dbReference type="ARBA" id="ARBA00022692"/>
    </source>
</evidence>
<keyword evidence="8" id="KW-0175">Coiled coil</keyword>
<dbReference type="GO" id="GO:0016020">
    <property type="term" value="C:membrane"/>
    <property type="evidence" value="ECO:0007669"/>
    <property type="project" value="UniProtKB-SubCell"/>
</dbReference>